<evidence type="ECO:0000313" key="3">
    <source>
        <dbReference type="Proteomes" id="UP000290365"/>
    </source>
</evidence>
<protein>
    <submittedName>
        <fullName evidence="2">Helix-turn-helix domain-containing protein</fullName>
    </submittedName>
</protein>
<accession>A0A4P6K5W7</accession>
<dbReference type="SUPFAM" id="SSF47413">
    <property type="entry name" value="lambda repressor-like DNA-binding domains"/>
    <property type="match status" value="1"/>
</dbReference>
<dbReference type="InterPro" id="IPR001387">
    <property type="entry name" value="Cro/C1-type_HTH"/>
</dbReference>
<dbReference type="PANTHER" id="PTHR35205:SF1">
    <property type="entry name" value="ZU5 DOMAIN-CONTAINING PROTEIN"/>
    <property type="match status" value="1"/>
</dbReference>
<gene>
    <name evidence="2" type="ORF">EPA93_46090</name>
</gene>
<dbReference type="OrthoDB" id="136988at2"/>
<feature type="domain" description="HTH cro/C1-type" evidence="1">
    <location>
        <begin position="14"/>
        <end position="49"/>
    </location>
</feature>
<dbReference type="InterPro" id="IPR002182">
    <property type="entry name" value="NB-ARC"/>
</dbReference>
<dbReference type="GO" id="GO:0003677">
    <property type="term" value="F:DNA binding"/>
    <property type="evidence" value="ECO:0007669"/>
    <property type="project" value="InterPro"/>
</dbReference>
<dbReference type="Pfam" id="PF00931">
    <property type="entry name" value="NB-ARC"/>
    <property type="match status" value="1"/>
</dbReference>
<dbReference type="InterPro" id="IPR027417">
    <property type="entry name" value="P-loop_NTPase"/>
</dbReference>
<dbReference type="Pfam" id="PF13560">
    <property type="entry name" value="HTH_31"/>
    <property type="match status" value="1"/>
</dbReference>
<dbReference type="AlphaFoldDB" id="A0A4P6K5W7"/>
<dbReference type="GO" id="GO:0043531">
    <property type="term" value="F:ADP binding"/>
    <property type="evidence" value="ECO:0007669"/>
    <property type="project" value="InterPro"/>
</dbReference>
<dbReference type="Gene3D" id="3.40.50.300">
    <property type="entry name" value="P-loop containing nucleotide triphosphate hydrolases"/>
    <property type="match status" value="1"/>
</dbReference>
<dbReference type="PANTHER" id="PTHR35205">
    <property type="entry name" value="NB-ARC AND TPR DOMAIN PROTEIN"/>
    <property type="match status" value="1"/>
</dbReference>
<dbReference type="PROSITE" id="PS50943">
    <property type="entry name" value="HTH_CROC1"/>
    <property type="match status" value="1"/>
</dbReference>
<dbReference type="SMART" id="SM00530">
    <property type="entry name" value="HTH_XRE"/>
    <property type="match status" value="1"/>
</dbReference>
<dbReference type="KEGG" id="kbs:EPA93_46090"/>
<dbReference type="Gene3D" id="1.10.260.40">
    <property type="entry name" value="lambda repressor-like DNA-binding domains"/>
    <property type="match status" value="1"/>
</dbReference>
<organism evidence="2 3">
    <name type="scientific">Ktedonosporobacter rubrisoli</name>
    <dbReference type="NCBI Taxonomy" id="2509675"/>
    <lineage>
        <taxon>Bacteria</taxon>
        <taxon>Bacillati</taxon>
        <taxon>Chloroflexota</taxon>
        <taxon>Ktedonobacteria</taxon>
        <taxon>Ktedonobacterales</taxon>
        <taxon>Ktedonosporobacteraceae</taxon>
        <taxon>Ktedonosporobacter</taxon>
    </lineage>
</organism>
<reference evidence="2 3" key="1">
    <citation type="submission" date="2019-01" db="EMBL/GenBank/DDBJ databases">
        <title>Ktedonosporobacter rubrisoli SCAWS-G2.</title>
        <authorList>
            <person name="Huang Y."/>
            <person name="Yan B."/>
        </authorList>
    </citation>
    <scope>NUCLEOTIDE SEQUENCE [LARGE SCALE GENOMIC DNA]</scope>
    <source>
        <strain evidence="2 3">SCAWS-G2</strain>
    </source>
</reference>
<dbReference type="RefSeq" id="WP_129894015.1">
    <property type="nucleotide sequence ID" value="NZ_CP035758.1"/>
</dbReference>
<evidence type="ECO:0000313" key="2">
    <source>
        <dbReference type="EMBL" id="QBD82946.1"/>
    </source>
</evidence>
<dbReference type="SUPFAM" id="SSF52540">
    <property type="entry name" value="P-loop containing nucleoside triphosphate hydrolases"/>
    <property type="match status" value="1"/>
</dbReference>
<dbReference type="EMBL" id="CP035758">
    <property type="protein sequence ID" value="QBD82946.1"/>
    <property type="molecule type" value="Genomic_DNA"/>
</dbReference>
<evidence type="ECO:0000259" key="1">
    <source>
        <dbReference type="PROSITE" id="PS50943"/>
    </source>
</evidence>
<dbReference type="CDD" id="cd00093">
    <property type="entry name" value="HTH_XRE"/>
    <property type="match status" value="1"/>
</dbReference>
<keyword evidence="3" id="KW-1185">Reference proteome</keyword>
<proteinExistence type="predicted"/>
<dbReference type="InterPro" id="IPR010982">
    <property type="entry name" value="Lambda_DNA-bd_dom_sf"/>
</dbReference>
<name>A0A4P6K5W7_KTERU</name>
<sequence length="302" mass="34260">MTIDLDTEAFGALLRAFRKRASITQEQLARNIGMQRHAIIRWEQGEVLPASKAIVLELGKHLKLDEQETRRLLEVSLTAPSPIWGVPFPRNLVFTGHEDTLELLQRFLSPARSVSLPKLVSLHGLAGVGKTQLALEIAYRCVLEYRAIFWIEAETAERVLSSLERVARLLGLTKDGVVDQQRIIEDVIHWLSTHDKWLLIWDNIEDLDLLQRFLSLSWQGAFLLTTRQQGLSTLARSIEVLPLEEEAALLLLLRRAGMAEHASGPEQIFRLAEQEPATYDAAIQLVELLGDCLWRLIKLEPM</sequence>
<dbReference type="Proteomes" id="UP000290365">
    <property type="component" value="Chromosome"/>
</dbReference>